<dbReference type="EMBL" id="SGXG01000001">
    <property type="protein sequence ID" value="RZS96332.1"/>
    <property type="molecule type" value="Genomic_DNA"/>
</dbReference>
<dbReference type="RefSeq" id="WP_130275289.1">
    <property type="nucleotide sequence ID" value="NZ_SGXG01000001.1"/>
</dbReference>
<evidence type="ECO:0000313" key="2">
    <source>
        <dbReference type="Proteomes" id="UP000292209"/>
    </source>
</evidence>
<protein>
    <submittedName>
        <fullName evidence="1">Uncharacterized protein</fullName>
    </submittedName>
</protein>
<accession>A0A4Q7PC12</accession>
<sequence length="281" mass="33251">MFKTFSDYDEFFIKPEKFKMPKFNNAKIFFFEETGGVKENLRISSDVTEFLEDLEDSQLLEILDQDFMVIIGDYLFSLDFNNEIVGVTTDFSLNHKMAKKDFSDANIQTFKFDEPILDILESENNASINDRVMLFCNDRRADGNMEKEKFYEYSDFDNWNWVEYRVKVKHGYQKAGIYFSLMTQIKHMSRAVGGTIWTSSNTYLRLDKRYSRYKPRCRNEVFGPTEPISKGWDNKINNRPYESSRGLARYEIRSEYIFEERSTNGTGRLVTIKLDDVRDGY</sequence>
<proteinExistence type="predicted"/>
<evidence type="ECO:0000313" key="1">
    <source>
        <dbReference type="EMBL" id="RZS96332.1"/>
    </source>
</evidence>
<dbReference type="OrthoDB" id="839643at2"/>
<reference evidence="1 2" key="1">
    <citation type="submission" date="2019-02" db="EMBL/GenBank/DDBJ databases">
        <title>Genomic Encyclopedia of Archaeal and Bacterial Type Strains, Phase II (KMG-II): from individual species to whole genera.</title>
        <authorList>
            <person name="Goeker M."/>
        </authorList>
    </citation>
    <scope>NUCLEOTIDE SEQUENCE [LARGE SCALE GENOMIC DNA]</scope>
    <source>
        <strain evidence="1 2">DSM 21411</strain>
    </source>
</reference>
<comment type="caution">
    <text evidence="1">The sequence shown here is derived from an EMBL/GenBank/DDBJ whole genome shotgun (WGS) entry which is preliminary data.</text>
</comment>
<dbReference type="Proteomes" id="UP000292209">
    <property type="component" value="Unassembled WGS sequence"/>
</dbReference>
<dbReference type="AlphaFoldDB" id="A0A4Q7PC12"/>
<gene>
    <name evidence="1" type="ORF">BC751_1901</name>
</gene>
<organism evidence="1 2">
    <name type="scientific">Cecembia calidifontis</name>
    <dbReference type="NCBI Taxonomy" id="1187080"/>
    <lineage>
        <taxon>Bacteria</taxon>
        <taxon>Pseudomonadati</taxon>
        <taxon>Bacteroidota</taxon>
        <taxon>Cytophagia</taxon>
        <taxon>Cytophagales</taxon>
        <taxon>Cyclobacteriaceae</taxon>
        <taxon>Cecembia</taxon>
    </lineage>
</organism>
<keyword evidence="2" id="KW-1185">Reference proteome</keyword>
<name>A0A4Q7PC12_9BACT</name>